<accession>A0A8H5EXA6</accession>
<evidence type="ECO:0000313" key="3">
    <source>
        <dbReference type="Proteomes" id="UP000567179"/>
    </source>
</evidence>
<proteinExistence type="predicted"/>
<sequence>MPTQTAADHGIRPRPPTASAALWAHLLRPRAQNPVSHPDISSLAPPTKSLDKPATSTRIPLHDTQSHFEKFTVHAATLLDGIKESRHEITSIQSLFERERDSLVGNMADLGKRPVD</sequence>
<keyword evidence="3" id="KW-1185">Reference proteome</keyword>
<name>A0A8H5EXA6_9AGAR</name>
<gene>
    <name evidence="2" type="ORF">D9619_006135</name>
</gene>
<protein>
    <submittedName>
        <fullName evidence="2">Uncharacterized protein</fullName>
    </submittedName>
</protein>
<dbReference type="Proteomes" id="UP000567179">
    <property type="component" value="Unassembled WGS sequence"/>
</dbReference>
<evidence type="ECO:0000256" key="1">
    <source>
        <dbReference type="SAM" id="MobiDB-lite"/>
    </source>
</evidence>
<evidence type="ECO:0000313" key="2">
    <source>
        <dbReference type="EMBL" id="KAF5316015.1"/>
    </source>
</evidence>
<dbReference type="EMBL" id="JAACJJ010000042">
    <property type="protein sequence ID" value="KAF5316015.1"/>
    <property type="molecule type" value="Genomic_DNA"/>
</dbReference>
<feature type="region of interest" description="Disordered" evidence="1">
    <location>
        <begin position="29"/>
        <end position="63"/>
    </location>
</feature>
<comment type="caution">
    <text evidence="2">The sequence shown here is derived from an EMBL/GenBank/DDBJ whole genome shotgun (WGS) entry which is preliminary data.</text>
</comment>
<organism evidence="2 3">
    <name type="scientific">Psilocybe cf. subviscida</name>
    <dbReference type="NCBI Taxonomy" id="2480587"/>
    <lineage>
        <taxon>Eukaryota</taxon>
        <taxon>Fungi</taxon>
        <taxon>Dikarya</taxon>
        <taxon>Basidiomycota</taxon>
        <taxon>Agaricomycotina</taxon>
        <taxon>Agaricomycetes</taxon>
        <taxon>Agaricomycetidae</taxon>
        <taxon>Agaricales</taxon>
        <taxon>Agaricineae</taxon>
        <taxon>Strophariaceae</taxon>
        <taxon>Psilocybe</taxon>
    </lineage>
</organism>
<dbReference type="AlphaFoldDB" id="A0A8H5EXA6"/>
<dbReference type="OrthoDB" id="3270311at2759"/>
<reference evidence="2 3" key="1">
    <citation type="journal article" date="2020" name="ISME J.">
        <title>Uncovering the hidden diversity of litter-decomposition mechanisms in mushroom-forming fungi.</title>
        <authorList>
            <person name="Floudas D."/>
            <person name="Bentzer J."/>
            <person name="Ahren D."/>
            <person name="Johansson T."/>
            <person name="Persson P."/>
            <person name="Tunlid A."/>
        </authorList>
    </citation>
    <scope>NUCLEOTIDE SEQUENCE [LARGE SCALE GENOMIC DNA]</scope>
    <source>
        <strain evidence="2 3">CBS 101986</strain>
    </source>
</reference>